<gene>
    <name evidence="4" type="ORF">CKO43_10315</name>
</gene>
<dbReference type="PROSITE" id="PS50088">
    <property type="entry name" value="ANK_REPEAT"/>
    <property type="match status" value="3"/>
</dbReference>
<dbReference type="InterPro" id="IPR002110">
    <property type="entry name" value="Ankyrin_rpt"/>
</dbReference>
<evidence type="ECO:0000313" key="4">
    <source>
        <dbReference type="EMBL" id="MBK1713174.1"/>
    </source>
</evidence>
<proteinExistence type="predicted"/>
<comment type="caution">
    <text evidence="4">The sequence shown here is derived from an EMBL/GenBank/DDBJ whole genome shotgun (WGS) entry which is preliminary data.</text>
</comment>
<dbReference type="SMART" id="SM00248">
    <property type="entry name" value="ANK"/>
    <property type="match status" value="4"/>
</dbReference>
<dbReference type="InterPro" id="IPR036770">
    <property type="entry name" value="Ankyrin_rpt-contain_sf"/>
</dbReference>
<dbReference type="Gene3D" id="1.25.40.20">
    <property type="entry name" value="Ankyrin repeat-containing domain"/>
    <property type="match status" value="2"/>
</dbReference>
<dbReference type="SUPFAM" id="SSF48403">
    <property type="entry name" value="Ankyrin repeat"/>
    <property type="match status" value="1"/>
</dbReference>
<feature type="repeat" description="ANK" evidence="3">
    <location>
        <begin position="154"/>
        <end position="186"/>
    </location>
</feature>
<accession>A0ABS1DU40</accession>
<dbReference type="PANTHER" id="PTHR24171:SF8">
    <property type="entry name" value="BRCA1-ASSOCIATED RING DOMAIN PROTEIN 1"/>
    <property type="match status" value="1"/>
</dbReference>
<keyword evidence="5" id="KW-1185">Reference proteome</keyword>
<evidence type="ECO:0000313" key="5">
    <source>
        <dbReference type="Proteomes" id="UP001041814"/>
    </source>
</evidence>
<dbReference type="Pfam" id="PF12796">
    <property type="entry name" value="Ank_2"/>
    <property type="match status" value="1"/>
</dbReference>
<feature type="repeat" description="ANK" evidence="3">
    <location>
        <begin position="121"/>
        <end position="153"/>
    </location>
</feature>
<evidence type="ECO:0000256" key="3">
    <source>
        <dbReference type="PROSITE-ProRule" id="PRU00023"/>
    </source>
</evidence>
<dbReference type="Proteomes" id="UP001041814">
    <property type="component" value="Unassembled WGS sequence"/>
</dbReference>
<feature type="repeat" description="ANK" evidence="3">
    <location>
        <begin position="91"/>
        <end position="123"/>
    </location>
</feature>
<evidence type="ECO:0008006" key="6">
    <source>
        <dbReference type="Google" id="ProtNLM"/>
    </source>
</evidence>
<keyword evidence="2 3" id="KW-0040">ANK repeat</keyword>
<sequence>MMKQFLRFLLQVVFVIAVLPAQAGSYVDFFRALQLDNEQAVKEILADGFDPNAVSESGDVALALALKEGSDKVARLLLAHPAIQVDQASARGETALMMAALAGRLDWVERLIARGAAVNREGWTPLHYAASGSDRTVIVRLVERGALLDARSPNGSTPLMMAASYGDQRNAQTLLGLGADVSLRNAQGLDAAEFARRAGRDALADQLAAAAARPQRGR</sequence>
<dbReference type="PROSITE" id="PS50297">
    <property type="entry name" value="ANK_REP_REGION"/>
    <property type="match status" value="3"/>
</dbReference>
<reference evidence="4" key="1">
    <citation type="submission" date="2017-08" db="EMBL/GenBank/DDBJ databases">
        <authorList>
            <person name="Imhoff J.F."/>
            <person name="Rahn T."/>
            <person name="Kuenzel S."/>
            <person name="Neulinger S.C."/>
        </authorList>
    </citation>
    <scope>NUCLEOTIDE SEQUENCE</scope>
    <source>
        <strain evidence="4">IM 151</strain>
    </source>
</reference>
<dbReference type="PANTHER" id="PTHR24171">
    <property type="entry name" value="ANKYRIN REPEAT DOMAIN-CONTAINING PROTEIN 39-RELATED"/>
    <property type="match status" value="1"/>
</dbReference>
<dbReference type="Pfam" id="PF13857">
    <property type="entry name" value="Ank_5"/>
    <property type="match status" value="1"/>
</dbReference>
<dbReference type="EMBL" id="NRRU01000032">
    <property type="protein sequence ID" value="MBK1713174.1"/>
    <property type="molecule type" value="Genomic_DNA"/>
</dbReference>
<evidence type="ECO:0000256" key="2">
    <source>
        <dbReference type="ARBA" id="ARBA00023043"/>
    </source>
</evidence>
<keyword evidence="1" id="KW-0677">Repeat</keyword>
<reference evidence="4" key="2">
    <citation type="journal article" date="2020" name="Microorganisms">
        <title>Osmotic Adaptation and Compatible Solute Biosynthesis of Phototrophic Bacteria as Revealed from Genome Analyses.</title>
        <authorList>
            <person name="Imhoff J.F."/>
            <person name="Rahn T."/>
            <person name="Kunzel S."/>
            <person name="Keller A."/>
            <person name="Neulinger S.C."/>
        </authorList>
    </citation>
    <scope>NUCLEOTIDE SEQUENCE</scope>
    <source>
        <strain evidence="4">IM 151</strain>
    </source>
</reference>
<protein>
    <recommendedName>
        <fullName evidence="6">Ankyrin repeat protein</fullName>
    </recommendedName>
</protein>
<organism evidence="4 5">
    <name type="scientific">Rubrivivax gelatinosus</name>
    <name type="common">Rhodocyclus gelatinosus</name>
    <name type="synonym">Rhodopseudomonas gelatinosa</name>
    <dbReference type="NCBI Taxonomy" id="28068"/>
    <lineage>
        <taxon>Bacteria</taxon>
        <taxon>Pseudomonadati</taxon>
        <taxon>Pseudomonadota</taxon>
        <taxon>Betaproteobacteria</taxon>
        <taxon>Burkholderiales</taxon>
        <taxon>Sphaerotilaceae</taxon>
        <taxon>Rubrivivax</taxon>
    </lineage>
</organism>
<name>A0ABS1DU40_RUBGE</name>
<evidence type="ECO:0000256" key="1">
    <source>
        <dbReference type="ARBA" id="ARBA00022737"/>
    </source>
</evidence>